<name>A0A0A9YCN3_LYGHE</name>
<protein>
    <submittedName>
        <fullName evidence="1">DNA mismatch repair protein MutS</fullName>
    </submittedName>
</protein>
<dbReference type="AlphaFoldDB" id="A0A0A9YCN3"/>
<gene>
    <name evidence="1" type="primary">mutS_16</name>
    <name evidence="1" type="ORF">CM83_28781</name>
</gene>
<sequence>MKKSRTTDYKNLFIGNQYLYILLGCLYHNHNLVVVVSMLPSVVRYVHTSMTGMELSWSQKSFVDCPADVERLSFCSLADPDCPIRELTPAGSLPPNSFTRQSLVVFDTNFSPSVGKIGETSSRIDFAGEDIAIVICPSDIESTTIAVLTPSNGIIIGYSAFAHGQPADIVHDSLGGKKSDDCGETGDWLPSWITISYPFSDS</sequence>
<reference evidence="1" key="1">
    <citation type="journal article" date="2014" name="PLoS ONE">
        <title>Transcriptome-Based Identification of ABC Transporters in the Western Tarnished Plant Bug Lygus hesperus.</title>
        <authorList>
            <person name="Hull J.J."/>
            <person name="Chaney K."/>
            <person name="Geib S.M."/>
            <person name="Fabrick J.A."/>
            <person name="Brent C.S."/>
            <person name="Walsh D."/>
            <person name="Lavine L.C."/>
        </authorList>
    </citation>
    <scope>NUCLEOTIDE SEQUENCE</scope>
</reference>
<accession>A0A0A9YCN3</accession>
<dbReference type="PROSITE" id="PS51257">
    <property type="entry name" value="PROKAR_LIPOPROTEIN"/>
    <property type="match status" value="1"/>
</dbReference>
<dbReference type="EMBL" id="GBHO01014223">
    <property type="protein sequence ID" value="JAG29381.1"/>
    <property type="molecule type" value="Transcribed_RNA"/>
</dbReference>
<organism evidence="1">
    <name type="scientific">Lygus hesperus</name>
    <name type="common">Western plant bug</name>
    <dbReference type="NCBI Taxonomy" id="30085"/>
    <lineage>
        <taxon>Eukaryota</taxon>
        <taxon>Metazoa</taxon>
        <taxon>Ecdysozoa</taxon>
        <taxon>Arthropoda</taxon>
        <taxon>Hexapoda</taxon>
        <taxon>Insecta</taxon>
        <taxon>Pterygota</taxon>
        <taxon>Neoptera</taxon>
        <taxon>Paraneoptera</taxon>
        <taxon>Hemiptera</taxon>
        <taxon>Heteroptera</taxon>
        <taxon>Panheteroptera</taxon>
        <taxon>Cimicomorpha</taxon>
        <taxon>Miridae</taxon>
        <taxon>Mirini</taxon>
        <taxon>Lygus</taxon>
    </lineage>
</organism>
<evidence type="ECO:0000313" key="1">
    <source>
        <dbReference type="EMBL" id="JAG29381.1"/>
    </source>
</evidence>
<reference evidence="1" key="2">
    <citation type="submission" date="2014-07" db="EMBL/GenBank/DDBJ databases">
        <authorList>
            <person name="Hull J."/>
        </authorList>
    </citation>
    <scope>NUCLEOTIDE SEQUENCE</scope>
</reference>
<proteinExistence type="predicted"/>
<feature type="non-terminal residue" evidence="1">
    <location>
        <position position="202"/>
    </location>
</feature>